<evidence type="ECO:0000313" key="7">
    <source>
        <dbReference type="Proteomes" id="UP000036331"/>
    </source>
</evidence>
<protein>
    <submittedName>
        <fullName evidence="6">Uncharacterized protein</fullName>
    </submittedName>
</protein>
<feature type="transmembrane region" description="Helical" evidence="1">
    <location>
        <begin position="21"/>
        <end position="42"/>
    </location>
</feature>
<keyword evidence="1" id="KW-0472">Membrane</keyword>
<dbReference type="Proteomes" id="UP000036331">
    <property type="component" value="Unassembled WGS sequence"/>
</dbReference>
<gene>
    <name evidence="6" type="ORF">ABE91_029930</name>
    <name evidence="3" type="ORF">BCB93_005271</name>
    <name evidence="2" type="ORF">FGAS159_46940</name>
    <name evidence="5" type="ORF">HV209_23885</name>
    <name evidence="4" type="ORF">IFC14_003725</name>
</gene>
<dbReference type="Proteomes" id="UP000775646">
    <property type="component" value="Unassembled WGS sequence"/>
</dbReference>
<sequence>MSSEHVRKGVTNAKFNEEQSNILFIEIGILSILIGLMSKSWWAFGGSFLGLIFSLRIKFLAIPLMIVFSLVWGAIGYSIGTLFESTAASIVLGVIAFLSGLGTHFAAVQWANDIAE</sequence>
<feature type="transmembrane region" description="Helical" evidence="1">
    <location>
        <begin position="87"/>
        <end position="111"/>
    </location>
</feature>
<dbReference type="Proteomes" id="UP000622722">
    <property type="component" value="Unassembled WGS sequence"/>
</dbReference>
<evidence type="ECO:0000313" key="3">
    <source>
        <dbReference type="EMBL" id="EFI6955485.1"/>
    </source>
</evidence>
<evidence type="ECO:0000313" key="4">
    <source>
        <dbReference type="EMBL" id="HAN4355236.1"/>
    </source>
</evidence>
<proteinExistence type="predicted"/>
<geneLocation type="plasmid" evidence="2 8">
    <name>pS159-2</name>
</geneLocation>
<evidence type="ECO:0000313" key="6">
    <source>
        <dbReference type="EMBL" id="PBN67020.1"/>
    </source>
</evidence>
<dbReference type="EMBL" id="JABXPW010000009">
    <property type="protein sequence ID" value="MBA7721553.1"/>
    <property type="molecule type" value="Genomic_DNA"/>
</dbReference>
<dbReference type="RefSeq" id="WP_000093550.1">
    <property type="nucleotide sequence ID" value="NZ_AP022163.1"/>
</dbReference>
<feature type="transmembrane region" description="Helical" evidence="1">
    <location>
        <begin position="48"/>
        <end position="75"/>
    </location>
</feature>
<dbReference type="EMBL" id="OY757102">
    <property type="protein sequence ID" value="CAK1259559.1"/>
    <property type="molecule type" value="Genomic_DNA"/>
</dbReference>
<reference evidence="6" key="2">
    <citation type="submission" date="2017-03" db="EMBL/GenBank/DDBJ databases">
        <title>The mobilome is the main driver of stx2-positive O26:H11 Escherichia coli strains evolution.</title>
        <authorList>
            <person name="Delannoy S."/>
            <person name="Mariani-Kurkdjian P."/>
            <person name="Webb H.E."/>
            <person name="Bonacorsi S."/>
            <person name="Fach P."/>
        </authorList>
    </citation>
    <scope>NUCLEOTIDE SEQUENCE</scope>
    <source>
        <strain evidence="6">34870</strain>
    </source>
</reference>
<reference evidence="5" key="5">
    <citation type="submission" date="2020-06" db="EMBL/GenBank/DDBJ databases">
        <title>REHAB project genomes.</title>
        <authorList>
            <person name="Shaw L.P."/>
        </authorList>
    </citation>
    <scope>NUCLEOTIDE SEQUENCE</scope>
    <source>
        <strain evidence="5">RHBSTW-00474</strain>
        <plasmid evidence="5">pRHBSTW-00474_9</plasmid>
    </source>
</reference>
<dbReference type="EMBL" id="AASZRA010000083">
    <property type="protein sequence ID" value="EFI6955485.1"/>
    <property type="molecule type" value="Genomic_DNA"/>
</dbReference>
<evidence type="ECO:0000256" key="1">
    <source>
        <dbReference type="SAM" id="Phobius"/>
    </source>
</evidence>
<accession>A0A193LRM1</accession>
<name>A0A193LRM1_ECOLX</name>
<keyword evidence="1" id="KW-1133">Transmembrane helix</keyword>
<dbReference type="AlphaFoldDB" id="A0A193LRM1"/>
<dbReference type="Proteomes" id="UP001295988">
    <property type="component" value="Plasmid pS159-2"/>
</dbReference>
<dbReference type="EMBL" id="DABUHV010000022">
    <property type="protein sequence ID" value="HAN4355236.1"/>
    <property type="molecule type" value="Genomic_DNA"/>
</dbReference>
<reference evidence="3" key="4">
    <citation type="submission" date="2020-02" db="EMBL/GenBank/DDBJ databases">
        <authorList>
            <consortium name="GenomeTrakr network: Whole genome sequencing for foodborne pathogen traceback"/>
        </authorList>
    </citation>
    <scope>NUCLEOTIDE SEQUENCE</scope>
    <source>
        <strain evidence="3">CFSAN046653</strain>
    </source>
</reference>
<dbReference type="Proteomes" id="UP000859822">
    <property type="component" value="Unassembled WGS sequence"/>
</dbReference>
<reference evidence="6 7" key="1">
    <citation type="journal article" date="2015" name="Genome Announc.">
        <title>Draft Genome Sequences of Human-Pathogenic Escherichia coli O26:H11 Strains Carrying the stx2 Gene Only and Circulating in France.</title>
        <authorList>
            <person name="Delannoy S."/>
            <person name="Mariani-Kurkdjian P."/>
            <person name="Bonacorsi S."/>
            <person name="Liguori S."/>
            <person name="Ison S.A."/>
            <person name="Fach P."/>
        </authorList>
    </citation>
    <scope>NUCLEOTIDE SEQUENCE [LARGE SCALE GENOMIC DNA]</scope>
    <source>
        <strain evidence="6 7">34870</strain>
    </source>
</reference>
<geneLocation type="plasmid" evidence="5">
    <name>pRHBSTW-00474_9</name>
</geneLocation>
<evidence type="ECO:0000313" key="5">
    <source>
        <dbReference type="EMBL" id="MBA7721553.1"/>
    </source>
</evidence>
<organism evidence="6 7">
    <name type="scientific">Escherichia coli</name>
    <dbReference type="NCBI Taxonomy" id="562"/>
    <lineage>
        <taxon>Bacteria</taxon>
        <taxon>Pseudomonadati</taxon>
        <taxon>Pseudomonadota</taxon>
        <taxon>Gammaproteobacteria</taxon>
        <taxon>Enterobacterales</taxon>
        <taxon>Enterobacteriaceae</taxon>
        <taxon>Escherichia</taxon>
    </lineage>
</organism>
<dbReference type="EMBL" id="LDXE02000011">
    <property type="protein sequence ID" value="PBN67020.1"/>
    <property type="molecule type" value="Genomic_DNA"/>
</dbReference>
<reference evidence="4" key="6">
    <citation type="submission" date="2020-09" db="EMBL/GenBank/DDBJ databases">
        <authorList>
            <consortium name="NCBI Pathogen Detection Project"/>
        </authorList>
    </citation>
    <scope>NUCLEOTIDE SEQUENCE</scope>
    <source>
        <strain evidence="4">489-16</strain>
    </source>
</reference>
<reference evidence="4" key="3">
    <citation type="journal article" date="2018" name="Genome Biol.">
        <title>SKESA: strategic k-mer extension for scrupulous assemblies.</title>
        <authorList>
            <person name="Souvorov A."/>
            <person name="Agarwala R."/>
            <person name="Lipman D.J."/>
        </authorList>
    </citation>
    <scope>NUCLEOTIDE SEQUENCE</scope>
    <source>
        <strain evidence="4">489-16</strain>
    </source>
</reference>
<evidence type="ECO:0000313" key="8">
    <source>
        <dbReference type="Proteomes" id="UP001295988"/>
    </source>
</evidence>
<evidence type="ECO:0000313" key="2">
    <source>
        <dbReference type="EMBL" id="CAK1259559.1"/>
    </source>
</evidence>
<keyword evidence="1" id="KW-0812">Transmembrane</keyword>
<reference evidence="2" key="7">
    <citation type="submission" date="2023-10" db="EMBL/GenBank/DDBJ databases">
        <authorList>
            <person name="Leclercq S."/>
        </authorList>
    </citation>
    <scope>NUCLEOTIDE SEQUENCE</scope>
    <source>
        <strain evidence="2">S159</strain>
        <plasmid evidence="2">pS159-2</plasmid>
    </source>
</reference>
<keyword evidence="2" id="KW-0614">Plasmid</keyword>